<dbReference type="InterPro" id="IPR031734">
    <property type="entry name" value="MBF2"/>
</dbReference>
<sequence>MAGFNTLFNHSYVPTQLRLLEAEESIVRMKLYILGMLLAVVVVTECGHTFMGTNVMRRQAHHATVKFGANMFTKRIEYVNYTMPYSNNQSIQGILAYDLTNSGASANVTSGGLGYNHVTLRLKSDRNKKLQYDIYIYV</sequence>
<dbReference type="Proteomes" id="UP000791440">
    <property type="component" value="Unassembled WGS sequence"/>
</dbReference>
<name>A0A921YUV3_MANSE</name>
<dbReference type="EMBL" id="JH668329">
    <property type="protein sequence ID" value="KAG6446069.1"/>
    <property type="molecule type" value="Genomic_DNA"/>
</dbReference>
<evidence type="ECO:0000313" key="1">
    <source>
        <dbReference type="EMBL" id="KAG6446069.1"/>
    </source>
</evidence>
<dbReference type="Pfam" id="PF15868">
    <property type="entry name" value="MBF2"/>
    <property type="match status" value="1"/>
</dbReference>
<organism evidence="1 2">
    <name type="scientific">Manduca sexta</name>
    <name type="common">Tobacco hawkmoth</name>
    <name type="synonym">Tobacco hornworm</name>
    <dbReference type="NCBI Taxonomy" id="7130"/>
    <lineage>
        <taxon>Eukaryota</taxon>
        <taxon>Metazoa</taxon>
        <taxon>Ecdysozoa</taxon>
        <taxon>Arthropoda</taxon>
        <taxon>Hexapoda</taxon>
        <taxon>Insecta</taxon>
        <taxon>Pterygota</taxon>
        <taxon>Neoptera</taxon>
        <taxon>Endopterygota</taxon>
        <taxon>Lepidoptera</taxon>
        <taxon>Glossata</taxon>
        <taxon>Ditrysia</taxon>
        <taxon>Bombycoidea</taxon>
        <taxon>Sphingidae</taxon>
        <taxon>Sphinginae</taxon>
        <taxon>Sphingini</taxon>
        <taxon>Manduca</taxon>
    </lineage>
</organism>
<evidence type="ECO:0008006" key="3">
    <source>
        <dbReference type="Google" id="ProtNLM"/>
    </source>
</evidence>
<accession>A0A921YUV3</accession>
<keyword evidence="2" id="KW-1185">Reference proteome</keyword>
<evidence type="ECO:0000313" key="2">
    <source>
        <dbReference type="Proteomes" id="UP000791440"/>
    </source>
</evidence>
<reference evidence="1" key="2">
    <citation type="submission" date="2020-12" db="EMBL/GenBank/DDBJ databases">
        <authorList>
            <person name="Kanost M."/>
        </authorList>
    </citation>
    <scope>NUCLEOTIDE SEQUENCE</scope>
</reference>
<protein>
    <recommendedName>
        <fullName evidence="3">MBF2</fullName>
    </recommendedName>
</protein>
<comment type="caution">
    <text evidence="1">The sequence shown here is derived from an EMBL/GenBank/DDBJ whole genome shotgun (WGS) entry which is preliminary data.</text>
</comment>
<gene>
    <name evidence="1" type="ORF">O3G_MSEX004256</name>
</gene>
<proteinExistence type="predicted"/>
<dbReference type="AlphaFoldDB" id="A0A921YUV3"/>
<reference evidence="1" key="1">
    <citation type="journal article" date="2016" name="Insect Biochem. Mol. Biol.">
        <title>Multifaceted biological insights from a draft genome sequence of the tobacco hornworm moth, Manduca sexta.</title>
        <authorList>
            <person name="Kanost M.R."/>
            <person name="Arrese E.L."/>
            <person name="Cao X."/>
            <person name="Chen Y.R."/>
            <person name="Chellapilla S."/>
            <person name="Goldsmith M.R."/>
            <person name="Grosse-Wilde E."/>
            <person name="Heckel D.G."/>
            <person name="Herndon N."/>
            <person name="Jiang H."/>
            <person name="Papanicolaou A."/>
            <person name="Qu J."/>
            <person name="Soulages J.L."/>
            <person name="Vogel H."/>
            <person name="Walters J."/>
            <person name="Waterhouse R.M."/>
            <person name="Ahn S.J."/>
            <person name="Almeida F.C."/>
            <person name="An C."/>
            <person name="Aqrawi P."/>
            <person name="Bretschneider A."/>
            <person name="Bryant W.B."/>
            <person name="Bucks S."/>
            <person name="Chao H."/>
            <person name="Chevignon G."/>
            <person name="Christen J.M."/>
            <person name="Clarke D.F."/>
            <person name="Dittmer N.T."/>
            <person name="Ferguson L.C.F."/>
            <person name="Garavelou S."/>
            <person name="Gordon K.H.J."/>
            <person name="Gunaratna R.T."/>
            <person name="Han Y."/>
            <person name="Hauser F."/>
            <person name="He Y."/>
            <person name="Heidel-Fischer H."/>
            <person name="Hirsh A."/>
            <person name="Hu Y."/>
            <person name="Jiang H."/>
            <person name="Kalra D."/>
            <person name="Klinner C."/>
            <person name="Konig C."/>
            <person name="Kovar C."/>
            <person name="Kroll A.R."/>
            <person name="Kuwar S.S."/>
            <person name="Lee S.L."/>
            <person name="Lehman R."/>
            <person name="Li K."/>
            <person name="Li Z."/>
            <person name="Liang H."/>
            <person name="Lovelace S."/>
            <person name="Lu Z."/>
            <person name="Mansfield J.H."/>
            <person name="McCulloch K.J."/>
            <person name="Mathew T."/>
            <person name="Morton B."/>
            <person name="Muzny D.M."/>
            <person name="Neunemann D."/>
            <person name="Ongeri F."/>
            <person name="Pauchet Y."/>
            <person name="Pu L.L."/>
            <person name="Pyrousis I."/>
            <person name="Rao X.J."/>
            <person name="Redding A."/>
            <person name="Roesel C."/>
            <person name="Sanchez-Gracia A."/>
            <person name="Schaack S."/>
            <person name="Shukla A."/>
            <person name="Tetreau G."/>
            <person name="Wang Y."/>
            <person name="Xiong G.H."/>
            <person name="Traut W."/>
            <person name="Walsh T.K."/>
            <person name="Worley K.C."/>
            <person name="Wu D."/>
            <person name="Wu W."/>
            <person name="Wu Y.Q."/>
            <person name="Zhang X."/>
            <person name="Zou Z."/>
            <person name="Zucker H."/>
            <person name="Briscoe A.D."/>
            <person name="Burmester T."/>
            <person name="Clem R.J."/>
            <person name="Feyereisen R."/>
            <person name="Grimmelikhuijzen C.J.P."/>
            <person name="Hamodrakas S.J."/>
            <person name="Hansson B.S."/>
            <person name="Huguet E."/>
            <person name="Jermiin L.S."/>
            <person name="Lan Q."/>
            <person name="Lehman H.K."/>
            <person name="Lorenzen M."/>
            <person name="Merzendorfer H."/>
            <person name="Michalopoulos I."/>
            <person name="Morton D.B."/>
            <person name="Muthukrishnan S."/>
            <person name="Oakeshott J.G."/>
            <person name="Palmer W."/>
            <person name="Park Y."/>
            <person name="Passarelli A.L."/>
            <person name="Rozas J."/>
            <person name="Schwartz L.M."/>
            <person name="Smith W."/>
            <person name="Southgate A."/>
            <person name="Vilcinskas A."/>
            <person name="Vogt R."/>
            <person name="Wang P."/>
            <person name="Werren J."/>
            <person name="Yu X.Q."/>
            <person name="Zhou J.J."/>
            <person name="Brown S.J."/>
            <person name="Scherer S.E."/>
            <person name="Richards S."/>
            <person name="Blissard G.W."/>
        </authorList>
    </citation>
    <scope>NUCLEOTIDE SEQUENCE</scope>
</reference>